<feature type="domain" description="GGDEF" evidence="2">
    <location>
        <begin position="169"/>
        <end position="288"/>
    </location>
</feature>
<feature type="transmembrane region" description="Helical" evidence="1">
    <location>
        <begin position="92"/>
        <end position="112"/>
    </location>
</feature>
<evidence type="ECO:0000256" key="1">
    <source>
        <dbReference type="SAM" id="Phobius"/>
    </source>
</evidence>
<reference evidence="3" key="1">
    <citation type="submission" date="2015-07" db="EMBL/GenBank/DDBJ databases">
        <title>Draft Genome Sequences of Anaerolinea thermolimosa IMO-1, Bellilinea caldifistulae GOMI-1, Leptolinea tardivitalis YMTK-2, Levilinea saccharolytica KIBI-1,Longilinea arvoryzae KOME-1, Previously Described as Members of the Anaerolineaceae (Chloroflexi).</title>
        <authorList>
            <person name="Sekiguchi Y."/>
            <person name="Ohashi A."/>
            <person name="Matsuura N."/>
            <person name="Tourlousse M.D."/>
        </authorList>
    </citation>
    <scope>NUCLEOTIDE SEQUENCE [LARGE SCALE GENOMIC DNA]</scope>
    <source>
        <strain evidence="3">KOME-1</strain>
    </source>
</reference>
<dbReference type="EMBL" id="DF967972">
    <property type="protein sequence ID" value="GAP14508.1"/>
    <property type="molecule type" value="Genomic_DNA"/>
</dbReference>
<accession>A0A0S7BA83</accession>
<dbReference type="AlphaFoldDB" id="A0A0S7BA83"/>
<keyword evidence="1" id="KW-1133">Transmembrane helix</keyword>
<protein>
    <submittedName>
        <fullName evidence="3">Protein containg FOG: GGDEF domain</fullName>
    </submittedName>
</protein>
<name>A0A0S7BA83_9CHLR</name>
<sequence>MRTLKLYLVGLLLYLTFVFNLERLEWKAGIDGVGIHTFVYLLVILSVSVILLLSRARHYSIFLHLFSWSFAYFALRLTAFNDSPIFSGMDTYVTITELAILLVAIVIAYQCAQQLHKFESFIEEVYLPARDRRIRQPHTARDEINTEFIRSRRHQHPLTLVAISPTVKTDGSGIKIAVDEIQRHMVNRFITASVAKIITTEARRTDMIISQSDENGLFFVLCPETKGDDSVALAERIRAAAMEHLGISVNYGIASFPDEALTYEELAKRAEQHLHLNSDRTQAIVSTPPEDKGIAKS</sequence>
<dbReference type="SUPFAM" id="SSF55073">
    <property type="entry name" value="Nucleotide cyclase"/>
    <property type="match status" value="1"/>
</dbReference>
<dbReference type="RefSeq" id="WP_075073760.1">
    <property type="nucleotide sequence ID" value="NZ_DF967972.1"/>
</dbReference>
<dbReference type="Proteomes" id="UP000055060">
    <property type="component" value="Unassembled WGS sequence"/>
</dbReference>
<gene>
    <name evidence="3" type="ORF">LARV_02279</name>
</gene>
<dbReference type="OrthoDB" id="146846at2"/>
<keyword evidence="1" id="KW-0472">Membrane</keyword>
<evidence type="ECO:0000313" key="4">
    <source>
        <dbReference type="Proteomes" id="UP000055060"/>
    </source>
</evidence>
<keyword evidence="4" id="KW-1185">Reference proteome</keyword>
<dbReference type="InterPro" id="IPR043128">
    <property type="entry name" value="Rev_trsase/Diguanyl_cyclase"/>
</dbReference>
<dbReference type="Gene3D" id="3.30.70.270">
    <property type="match status" value="1"/>
</dbReference>
<evidence type="ECO:0000259" key="2">
    <source>
        <dbReference type="PROSITE" id="PS50887"/>
    </source>
</evidence>
<dbReference type="InterPro" id="IPR029787">
    <property type="entry name" value="Nucleotide_cyclase"/>
</dbReference>
<organism evidence="3">
    <name type="scientific">Longilinea arvoryzae</name>
    <dbReference type="NCBI Taxonomy" id="360412"/>
    <lineage>
        <taxon>Bacteria</taxon>
        <taxon>Bacillati</taxon>
        <taxon>Chloroflexota</taxon>
        <taxon>Anaerolineae</taxon>
        <taxon>Anaerolineales</taxon>
        <taxon>Anaerolineaceae</taxon>
        <taxon>Longilinea</taxon>
    </lineage>
</organism>
<dbReference type="InterPro" id="IPR000160">
    <property type="entry name" value="GGDEF_dom"/>
</dbReference>
<feature type="transmembrane region" description="Helical" evidence="1">
    <location>
        <begin position="61"/>
        <end position="80"/>
    </location>
</feature>
<proteinExistence type="predicted"/>
<dbReference type="STRING" id="360412.LARV_02279"/>
<evidence type="ECO:0000313" key="3">
    <source>
        <dbReference type="EMBL" id="GAP14508.1"/>
    </source>
</evidence>
<dbReference type="PROSITE" id="PS50887">
    <property type="entry name" value="GGDEF"/>
    <property type="match status" value="1"/>
</dbReference>
<feature type="transmembrane region" description="Helical" evidence="1">
    <location>
        <begin position="33"/>
        <end position="54"/>
    </location>
</feature>
<keyword evidence="1" id="KW-0812">Transmembrane</keyword>